<dbReference type="EMBL" id="FN653208">
    <property type="protein sequence ID" value="CBY13646.1"/>
    <property type="molecule type" value="Genomic_DNA"/>
</dbReference>
<keyword evidence="4" id="KW-1185">Reference proteome</keyword>
<dbReference type="Pfam" id="PF04791">
    <property type="entry name" value="LMBR1"/>
    <property type="match status" value="1"/>
</dbReference>
<sequence>MGDVHGFNSASIRLEADEFREWTPYETVFNNSVRNLVLECIFIGIHLIIGHFFLKFYRRPLEAELPDLKYLHDIHDVVLKNNNRDDQFVYLIAQISCTFGVSIGFCCLSLLPLSVLSNEIKVFCSQDVCPYWWFEWLTADLILEGWSRVSLLTSIFLLIIMPFTFFLIEADGFSWGPPKGIRARLYETVITCLLLLVLVVFFLFVILGLFGRKDIWSSWGIYRVFEVAPLIRTAISFTAILVLLLSLPLGQQELLNKTVDPLLLKPHGSIQAQRDEINLERGYLKRRISRIRPRLRRRSVAAHELIDREKALQAESEKLEGMLNMSRISRFLFRPLYLVLIICSMSLTISACFYRAFQILFDADAKNALAFSATNFGAISLGKNFIFWNISFIEFFAATLKFMATIWITISAMRGFYSRILPKKILPRKFSTPLHKLILHCILFLVLCSAIPLLCALLAGVPLPINFSGSPVLVGSYYQMFFCIYYSLFSLHSMYKTLSSSKRVEIMVRLNQAWRNSPASSPRKASHAL</sequence>
<dbReference type="OrthoDB" id="5596951at2759"/>
<feature type="transmembrane region" description="Helical" evidence="2">
    <location>
        <begin position="437"/>
        <end position="465"/>
    </location>
</feature>
<dbReference type="PANTHER" id="PTHR12625">
    <property type="entry name" value="LIPOCALIN-1 INTERACTING MEMBRANE RECEPTOR LIMR"/>
    <property type="match status" value="1"/>
</dbReference>
<dbReference type="GO" id="GO:0005886">
    <property type="term" value="C:plasma membrane"/>
    <property type="evidence" value="ECO:0007669"/>
    <property type="project" value="TreeGrafter"/>
</dbReference>
<evidence type="ECO:0000313" key="4">
    <source>
        <dbReference type="Proteomes" id="UP000001307"/>
    </source>
</evidence>
<name>E4XVC8_OIKDI</name>
<comment type="similarity">
    <text evidence="1">Belongs to the LIMR family.</text>
</comment>
<feature type="transmembrane region" description="Helical" evidence="2">
    <location>
        <begin position="36"/>
        <end position="54"/>
    </location>
</feature>
<feature type="transmembrane region" description="Helical" evidence="2">
    <location>
        <begin position="189"/>
        <end position="210"/>
    </location>
</feature>
<evidence type="ECO:0000256" key="2">
    <source>
        <dbReference type="SAM" id="Phobius"/>
    </source>
</evidence>
<dbReference type="FunCoup" id="E4XVC8">
    <property type="interactions" value="53"/>
</dbReference>
<keyword evidence="2" id="KW-1133">Transmembrane helix</keyword>
<organism evidence="3">
    <name type="scientific">Oikopleura dioica</name>
    <name type="common">Tunicate</name>
    <dbReference type="NCBI Taxonomy" id="34765"/>
    <lineage>
        <taxon>Eukaryota</taxon>
        <taxon>Metazoa</taxon>
        <taxon>Chordata</taxon>
        <taxon>Tunicata</taxon>
        <taxon>Appendicularia</taxon>
        <taxon>Copelata</taxon>
        <taxon>Oikopleuridae</taxon>
        <taxon>Oikopleura</taxon>
    </lineage>
</organism>
<dbReference type="GO" id="GO:0007165">
    <property type="term" value="P:signal transduction"/>
    <property type="evidence" value="ECO:0007669"/>
    <property type="project" value="TreeGrafter"/>
</dbReference>
<dbReference type="InParanoid" id="E4XVC8"/>
<dbReference type="PRINTS" id="PR01692">
    <property type="entry name" value="LIPOCALINIMR"/>
</dbReference>
<protein>
    <submittedName>
        <fullName evidence="3">Uncharacterized protein</fullName>
    </submittedName>
</protein>
<dbReference type="InterPro" id="IPR008075">
    <property type="entry name" value="LIMR"/>
</dbReference>
<feature type="transmembrane region" description="Helical" evidence="2">
    <location>
        <begin position="477"/>
        <end position="495"/>
    </location>
</feature>
<accession>E4XVC8</accession>
<dbReference type="Proteomes" id="UP000001307">
    <property type="component" value="Unassembled WGS sequence"/>
</dbReference>
<evidence type="ECO:0000256" key="1">
    <source>
        <dbReference type="ARBA" id="ARBA00010487"/>
    </source>
</evidence>
<keyword evidence="2" id="KW-0812">Transmembrane</keyword>
<feature type="transmembrane region" description="Helical" evidence="2">
    <location>
        <begin position="395"/>
        <end position="417"/>
    </location>
</feature>
<feature type="transmembrane region" description="Helical" evidence="2">
    <location>
        <begin position="149"/>
        <end position="168"/>
    </location>
</feature>
<dbReference type="AlphaFoldDB" id="E4XVC8"/>
<reference evidence="3" key="1">
    <citation type="journal article" date="2010" name="Science">
        <title>Plasticity of animal genome architecture unmasked by rapid evolution of a pelagic tunicate.</title>
        <authorList>
            <person name="Denoeud F."/>
            <person name="Henriet S."/>
            <person name="Mungpakdee S."/>
            <person name="Aury J.M."/>
            <person name="Da Silva C."/>
            <person name="Brinkmann H."/>
            <person name="Mikhaleva J."/>
            <person name="Olsen L.C."/>
            <person name="Jubin C."/>
            <person name="Canestro C."/>
            <person name="Bouquet J.M."/>
            <person name="Danks G."/>
            <person name="Poulain J."/>
            <person name="Campsteijn C."/>
            <person name="Adamski M."/>
            <person name="Cross I."/>
            <person name="Yadetie F."/>
            <person name="Muffato M."/>
            <person name="Louis A."/>
            <person name="Butcher S."/>
            <person name="Tsagkogeorga G."/>
            <person name="Konrad A."/>
            <person name="Singh S."/>
            <person name="Jensen M.F."/>
            <person name="Cong E.H."/>
            <person name="Eikeseth-Otteraa H."/>
            <person name="Noel B."/>
            <person name="Anthouard V."/>
            <person name="Porcel B.M."/>
            <person name="Kachouri-Lafond R."/>
            <person name="Nishino A."/>
            <person name="Ugolini M."/>
            <person name="Chourrout P."/>
            <person name="Nishida H."/>
            <person name="Aasland R."/>
            <person name="Huzurbazar S."/>
            <person name="Westhof E."/>
            <person name="Delsuc F."/>
            <person name="Lehrach H."/>
            <person name="Reinhardt R."/>
            <person name="Weissenbach J."/>
            <person name="Roy S.W."/>
            <person name="Artiguenave F."/>
            <person name="Postlethwait J.H."/>
            <person name="Manak J.R."/>
            <person name="Thompson E.M."/>
            <person name="Jaillon O."/>
            <person name="Du Pasquier L."/>
            <person name="Boudinot P."/>
            <person name="Liberles D.A."/>
            <person name="Volff J.N."/>
            <person name="Philippe H."/>
            <person name="Lenhard B."/>
            <person name="Roest Crollius H."/>
            <person name="Wincker P."/>
            <person name="Chourrout D."/>
        </authorList>
    </citation>
    <scope>NUCLEOTIDE SEQUENCE [LARGE SCALE GENOMIC DNA]</scope>
</reference>
<proteinExistence type="inferred from homology"/>
<feature type="transmembrane region" description="Helical" evidence="2">
    <location>
        <begin position="230"/>
        <end position="249"/>
    </location>
</feature>
<gene>
    <name evidence="3" type="ORF">GSOID_T00005457001</name>
</gene>
<dbReference type="InterPro" id="IPR006876">
    <property type="entry name" value="LMBR1-like_membr_prot"/>
</dbReference>
<feature type="transmembrane region" description="Helical" evidence="2">
    <location>
        <begin position="336"/>
        <end position="357"/>
    </location>
</feature>
<dbReference type="PANTHER" id="PTHR12625:SF0">
    <property type="entry name" value="PROTEIN LILIPOD"/>
    <property type="match status" value="1"/>
</dbReference>
<feature type="transmembrane region" description="Helical" evidence="2">
    <location>
        <begin position="88"/>
        <end position="111"/>
    </location>
</feature>
<keyword evidence="2" id="KW-0472">Membrane</keyword>
<evidence type="ECO:0000313" key="3">
    <source>
        <dbReference type="EMBL" id="CBY13646.1"/>
    </source>
</evidence>
<dbReference type="GO" id="GO:0004888">
    <property type="term" value="F:transmembrane signaling receptor activity"/>
    <property type="evidence" value="ECO:0007669"/>
    <property type="project" value="TreeGrafter"/>
</dbReference>